<sequence>MRAHTHTHTRARARRVTCLRSGEWELPLAETRMESVTRTVRERAGDGGEEMRGFVLSLTSSGGLLNNGTLTVYTEEMSTTASPTIPSSQLTSDQLTVVAASFSSLVFFVVIVVLLSILYRNDLQCCKLCSHRGPRADMDAPPQYYSSRQTLVGSPCLEPTHTVDDRTQAGQLFYVGLPSSYSLPTLEAPLPRLPSYESVRKKDRQRQIHMMIADRFGLNGPIVTEDSFDRPANMMQCFHFMVEPAKNFTAKIKESHKRATNEKREPLDEDQLFVVDLARDLSRVCQRSSVLELIWNLDDTWPTSLCKVFILQWASMLESKKRPLQTDGWPEVEQVQPDMINEQDLLQAKTVILNWIKDLRAQPEQSVWPGEPVAKALEDLQSAWRWGRAPNLLAAMELVFWTLMVQRPDKDTIPQQWLTWKQKTQTIGAISYIPQSVWNWISDAAVEVTLDADTANPDLLITDERRMRCGFERKDIPNYHQRFDGWWCAVGLEGFSSGRHYWEVEVGERDWRLGVAKESALRKGFKSLNTDTGYLSLRLERGTELKALTVPFTALPPGLIPRRVGVYVDYDCGQLSFYDADKHLHIYTYNESFDEKLFPLFGTVEIIKDLVIKSPAVRSGCVCPSPCLWG</sequence>
<name>A0AAQ4RAK9_GASAC</name>
<dbReference type="GeneTree" id="ENSGT00940000163587"/>
<organism evidence="3 4">
    <name type="scientific">Gasterosteus aculeatus aculeatus</name>
    <name type="common">three-spined stickleback</name>
    <dbReference type="NCBI Taxonomy" id="481459"/>
    <lineage>
        <taxon>Eukaryota</taxon>
        <taxon>Metazoa</taxon>
        <taxon>Chordata</taxon>
        <taxon>Craniata</taxon>
        <taxon>Vertebrata</taxon>
        <taxon>Euteleostomi</taxon>
        <taxon>Actinopterygii</taxon>
        <taxon>Neopterygii</taxon>
        <taxon>Teleostei</taxon>
        <taxon>Neoteleostei</taxon>
        <taxon>Acanthomorphata</taxon>
        <taxon>Eupercaria</taxon>
        <taxon>Perciformes</taxon>
        <taxon>Cottioidei</taxon>
        <taxon>Gasterosteales</taxon>
        <taxon>Gasterosteidae</taxon>
        <taxon>Gasterosteus</taxon>
    </lineage>
</organism>
<keyword evidence="4" id="KW-1185">Reference proteome</keyword>
<dbReference type="InterPro" id="IPR003877">
    <property type="entry name" value="SPRY_dom"/>
</dbReference>
<dbReference type="InterPro" id="IPR043136">
    <property type="entry name" value="B30.2/SPRY_sf"/>
</dbReference>
<dbReference type="InterPro" id="IPR003879">
    <property type="entry name" value="Butyrophylin_SPRY"/>
</dbReference>
<dbReference type="InterPro" id="IPR013320">
    <property type="entry name" value="ConA-like_dom_sf"/>
</dbReference>
<dbReference type="Pfam" id="PF00622">
    <property type="entry name" value="SPRY"/>
    <property type="match status" value="1"/>
</dbReference>
<dbReference type="Ensembl" id="ENSGACT00000060635.1">
    <property type="protein sequence ID" value="ENSGACP00000059928.1"/>
    <property type="gene ID" value="ENSGACG00000013279.2"/>
</dbReference>
<dbReference type="CDD" id="cd13733">
    <property type="entry name" value="SPRY_PRY_C-I_1"/>
    <property type="match status" value="1"/>
</dbReference>
<keyword evidence="1" id="KW-1133">Transmembrane helix</keyword>
<dbReference type="InterPro" id="IPR050143">
    <property type="entry name" value="TRIM/RBCC"/>
</dbReference>
<feature type="domain" description="B30.2/SPRY" evidence="2">
    <location>
        <begin position="428"/>
        <end position="619"/>
    </location>
</feature>
<dbReference type="PROSITE" id="PS50188">
    <property type="entry name" value="B302_SPRY"/>
    <property type="match status" value="1"/>
</dbReference>
<dbReference type="Proteomes" id="UP000007635">
    <property type="component" value="Chromosome XI"/>
</dbReference>
<dbReference type="InterPro" id="IPR006574">
    <property type="entry name" value="PRY"/>
</dbReference>
<keyword evidence="1" id="KW-0812">Transmembrane</keyword>
<reference evidence="3" key="3">
    <citation type="submission" date="2025-09" db="UniProtKB">
        <authorList>
            <consortium name="Ensembl"/>
        </authorList>
    </citation>
    <scope>IDENTIFICATION</scope>
</reference>
<evidence type="ECO:0000256" key="1">
    <source>
        <dbReference type="SAM" id="Phobius"/>
    </source>
</evidence>
<evidence type="ECO:0000259" key="2">
    <source>
        <dbReference type="PROSITE" id="PS50188"/>
    </source>
</evidence>
<reference evidence="3 4" key="1">
    <citation type="journal article" date="2021" name="G3 (Bethesda)">
        <title>Improved contiguity of the threespine stickleback genome using long-read sequencing.</title>
        <authorList>
            <person name="Nath S."/>
            <person name="Shaw D.E."/>
            <person name="White M.A."/>
        </authorList>
    </citation>
    <scope>NUCLEOTIDE SEQUENCE [LARGE SCALE GENOMIC DNA]</scope>
    <source>
        <strain evidence="3 4">Lake Benthic</strain>
    </source>
</reference>
<accession>A0AAQ4RAK9</accession>
<evidence type="ECO:0000313" key="3">
    <source>
        <dbReference type="Ensembl" id="ENSGACP00000059928.1"/>
    </source>
</evidence>
<dbReference type="Gene3D" id="2.60.120.920">
    <property type="match status" value="1"/>
</dbReference>
<dbReference type="InterPro" id="IPR001870">
    <property type="entry name" value="B30.2/SPRY"/>
</dbReference>
<evidence type="ECO:0000313" key="4">
    <source>
        <dbReference type="Proteomes" id="UP000007635"/>
    </source>
</evidence>
<feature type="transmembrane region" description="Helical" evidence="1">
    <location>
        <begin position="95"/>
        <end position="119"/>
    </location>
</feature>
<reference evidence="3" key="2">
    <citation type="submission" date="2025-08" db="UniProtKB">
        <authorList>
            <consortium name="Ensembl"/>
        </authorList>
    </citation>
    <scope>IDENTIFICATION</scope>
</reference>
<dbReference type="PANTHER" id="PTHR24103">
    <property type="entry name" value="E3 UBIQUITIN-PROTEIN LIGASE TRIM"/>
    <property type="match status" value="1"/>
</dbReference>
<dbReference type="AlphaFoldDB" id="A0AAQ4RAK9"/>
<dbReference type="Pfam" id="PF13765">
    <property type="entry name" value="PRY"/>
    <property type="match status" value="1"/>
</dbReference>
<proteinExistence type="predicted"/>
<keyword evidence="1" id="KW-0472">Membrane</keyword>
<dbReference type="PRINTS" id="PR01407">
    <property type="entry name" value="BUTYPHLNCDUF"/>
</dbReference>
<dbReference type="SMART" id="SM00449">
    <property type="entry name" value="SPRY"/>
    <property type="match status" value="1"/>
</dbReference>
<protein>
    <submittedName>
        <fullName evidence="3">Si:ch211-120g10.1</fullName>
    </submittedName>
</protein>
<dbReference type="SMART" id="SM00589">
    <property type="entry name" value="PRY"/>
    <property type="match status" value="1"/>
</dbReference>
<dbReference type="SUPFAM" id="SSF49899">
    <property type="entry name" value="Concanavalin A-like lectins/glucanases"/>
    <property type="match status" value="1"/>
</dbReference>
<dbReference type="FunFam" id="2.60.120.920:FF:000004">
    <property type="entry name" value="Butyrophilin subfamily 1 member A1"/>
    <property type="match status" value="1"/>
</dbReference>